<dbReference type="AlphaFoldDB" id="A0A845AMK0"/>
<dbReference type="RefSeq" id="WP_160754399.1">
    <property type="nucleotide sequence ID" value="NZ_WTYA01000016.1"/>
</dbReference>
<sequence>MDERESERLTSEAVIFTVVKGLRRAHVCQNISRLGCMIETGDLRVSTGTDVEVEFVEGVSVPGRVIWSRQGHLGIAFRDELNLATVRYLALIDRPDMDDHALRDRFGRLLPEILARAS</sequence>
<comment type="caution">
    <text evidence="2">The sequence shown here is derived from an EMBL/GenBank/DDBJ whole genome shotgun (WGS) entry which is preliminary data.</text>
</comment>
<dbReference type="GO" id="GO:0035438">
    <property type="term" value="F:cyclic-di-GMP binding"/>
    <property type="evidence" value="ECO:0007669"/>
    <property type="project" value="InterPro"/>
</dbReference>
<evidence type="ECO:0000259" key="1">
    <source>
        <dbReference type="Pfam" id="PF07238"/>
    </source>
</evidence>
<keyword evidence="3" id="KW-1185">Reference proteome</keyword>
<dbReference type="Proteomes" id="UP000439780">
    <property type="component" value="Unassembled WGS sequence"/>
</dbReference>
<dbReference type="SUPFAM" id="SSF141371">
    <property type="entry name" value="PilZ domain-like"/>
    <property type="match status" value="1"/>
</dbReference>
<dbReference type="Pfam" id="PF07238">
    <property type="entry name" value="PilZ"/>
    <property type="match status" value="1"/>
</dbReference>
<proteinExistence type="predicted"/>
<accession>A0A845AMK0</accession>
<feature type="domain" description="PilZ" evidence="1">
    <location>
        <begin position="4"/>
        <end position="87"/>
    </location>
</feature>
<dbReference type="EMBL" id="WTYA01000016">
    <property type="protein sequence ID" value="MXP30101.1"/>
    <property type="molecule type" value="Genomic_DNA"/>
</dbReference>
<protein>
    <recommendedName>
        <fullName evidence="1">PilZ domain-containing protein</fullName>
    </recommendedName>
</protein>
<reference evidence="2 3" key="1">
    <citation type="submission" date="2019-12" db="EMBL/GenBank/DDBJ databases">
        <title>Genomic-based taxomic classification of the family Erythrobacteraceae.</title>
        <authorList>
            <person name="Xu L."/>
        </authorList>
    </citation>
    <scope>NUCLEOTIDE SEQUENCE [LARGE SCALE GENOMIC DNA]</scope>
    <source>
        <strain evidence="2 3">KEMB 9005-328</strain>
    </source>
</reference>
<dbReference type="OrthoDB" id="7508603at2"/>
<name>A0A845AMK0_9SPHN</name>
<evidence type="ECO:0000313" key="2">
    <source>
        <dbReference type="EMBL" id="MXP30101.1"/>
    </source>
</evidence>
<dbReference type="Gene3D" id="2.40.10.220">
    <property type="entry name" value="predicted glycosyltransferase like domains"/>
    <property type="match status" value="1"/>
</dbReference>
<gene>
    <name evidence="2" type="ORF">GRI58_14930</name>
</gene>
<evidence type="ECO:0000313" key="3">
    <source>
        <dbReference type="Proteomes" id="UP000439780"/>
    </source>
</evidence>
<dbReference type="InterPro" id="IPR009875">
    <property type="entry name" value="PilZ_domain"/>
</dbReference>
<organism evidence="2 3">
    <name type="scientific">Qipengyuania algicida</name>
    <dbReference type="NCBI Taxonomy" id="1836209"/>
    <lineage>
        <taxon>Bacteria</taxon>
        <taxon>Pseudomonadati</taxon>
        <taxon>Pseudomonadota</taxon>
        <taxon>Alphaproteobacteria</taxon>
        <taxon>Sphingomonadales</taxon>
        <taxon>Erythrobacteraceae</taxon>
        <taxon>Qipengyuania</taxon>
    </lineage>
</organism>